<name>A0ACB8CHG4_DERSI</name>
<protein>
    <submittedName>
        <fullName evidence="1">Uncharacterized protein</fullName>
    </submittedName>
</protein>
<keyword evidence="2" id="KW-1185">Reference proteome</keyword>
<dbReference type="EMBL" id="CM023476">
    <property type="protein sequence ID" value="KAH7942159.1"/>
    <property type="molecule type" value="Genomic_DNA"/>
</dbReference>
<evidence type="ECO:0000313" key="2">
    <source>
        <dbReference type="Proteomes" id="UP000821865"/>
    </source>
</evidence>
<gene>
    <name evidence="1" type="ORF">HPB49_021274</name>
</gene>
<proteinExistence type="predicted"/>
<evidence type="ECO:0000313" key="1">
    <source>
        <dbReference type="EMBL" id="KAH7942159.1"/>
    </source>
</evidence>
<accession>A0ACB8CHG4</accession>
<reference evidence="1" key="1">
    <citation type="submission" date="2020-05" db="EMBL/GenBank/DDBJ databases">
        <title>Large-scale comparative analyses of tick genomes elucidate their genetic diversity and vector capacities.</title>
        <authorList>
            <person name="Jia N."/>
            <person name="Wang J."/>
            <person name="Shi W."/>
            <person name="Du L."/>
            <person name="Sun Y."/>
            <person name="Zhan W."/>
            <person name="Jiang J."/>
            <person name="Wang Q."/>
            <person name="Zhang B."/>
            <person name="Ji P."/>
            <person name="Sakyi L.B."/>
            <person name="Cui X."/>
            <person name="Yuan T."/>
            <person name="Jiang B."/>
            <person name="Yang W."/>
            <person name="Lam T.T.-Y."/>
            <person name="Chang Q."/>
            <person name="Ding S."/>
            <person name="Wang X."/>
            <person name="Zhu J."/>
            <person name="Ruan X."/>
            <person name="Zhao L."/>
            <person name="Wei J."/>
            <person name="Que T."/>
            <person name="Du C."/>
            <person name="Cheng J."/>
            <person name="Dai P."/>
            <person name="Han X."/>
            <person name="Huang E."/>
            <person name="Gao Y."/>
            <person name="Liu J."/>
            <person name="Shao H."/>
            <person name="Ye R."/>
            <person name="Li L."/>
            <person name="Wei W."/>
            <person name="Wang X."/>
            <person name="Wang C."/>
            <person name="Yang T."/>
            <person name="Huo Q."/>
            <person name="Li W."/>
            <person name="Guo W."/>
            <person name="Chen H."/>
            <person name="Zhou L."/>
            <person name="Ni X."/>
            <person name="Tian J."/>
            <person name="Zhou Y."/>
            <person name="Sheng Y."/>
            <person name="Liu T."/>
            <person name="Pan Y."/>
            <person name="Xia L."/>
            <person name="Li J."/>
            <person name="Zhao F."/>
            <person name="Cao W."/>
        </authorList>
    </citation>
    <scope>NUCLEOTIDE SEQUENCE</scope>
    <source>
        <strain evidence="1">Dsil-2018</strain>
    </source>
</reference>
<organism evidence="1 2">
    <name type="scientific">Dermacentor silvarum</name>
    <name type="common">Tick</name>
    <dbReference type="NCBI Taxonomy" id="543639"/>
    <lineage>
        <taxon>Eukaryota</taxon>
        <taxon>Metazoa</taxon>
        <taxon>Ecdysozoa</taxon>
        <taxon>Arthropoda</taxon>
        <taxon>Chelicerata</taxon>
        <taxon>Arachnida</taxon>
        <taxon>Acari</taxon>
        <taxon>Parasitiformes</taxon>
        <taxon>Ixodida</taxon>
        <taxon>Ixodoidea</taxon>
        <taxon>Ixodidae</taxon>
        <taxon>Rhipicephalinae</taxon>
        <taxon>Dermacentor</taxon>
    </lineage>
</organism>
<sequence>MRATFAREVRRDLDVSGCFVVFGEQSTLVAEGGRHSEQEDDSAVTARSRQAWEGSNRCATSPGRAVRGGATHLRGGFPSVAAQQNQSEGTNAARTRNTNPLYARLCTVGGGSPELISQWEALVRELQDASSGHVRVGSTSDEKAMPKGASSQADVLQSIHTLREELSNLTALVNRPHPMAMPEGDCAMPLYDFQAVERRAQELKSIVYPTFPGIALLADGSNTMEENKESAAHTQRRRA</sequence>
<dbReference type="Proteomes" id="UP000821865">
    <property type="component" value="Chromosome 7"/>
</dbReference>
<comment type="caution">
    <text evidence="1">The sequence shown here is derived from an EMBL/GenBank/DDBJ whole genome shotgun (WGS) entry which is preliminary data.</text>
</comment>